<keyword evidence="2" id="KW-0812">Transmembrane</keyword>
<evidence type="ECO:0000256" key="2">
    <source>
        <dbReference type="SAM" id="Phobius"/>
    </source>
</evidence>
<sequence length="240" mass="25498">MPHHPENPGSLPEATSTIPEPLAAPAPAPARGPLRALAIALAVLVVAAGIGGWMLGTLNPRTGYPTELSADAGFARDMQTHHNQAVQLSLIVRDRTDNEAVRSIAYDIATTQAQQSGQMFAWLRLWGLPQTGDRPAMAWMEDMVTEDAASHAGHGTQDHGMSSMGMASAADIERLSAANGTAADRLYLRLMIRHHQGGVAMAEAGLARAQSPLVLDLARKMVVAQESEINAMDAMLERLG</sequence>
<keyword evidence="5" id="KW-1185">Reference proteome</keyword>
<dbReference type="PANTHER" id="PTHR36933:SF1">
    <property type="entry name" value="SLL0788 PROTEIN"/>
    <property type="match status" value="1"/>
</dbReference>
<dbReference type="Proteomes" id="UP001575652">
    <property type="component" value="Unassembled WGS sequence"/>
</dbReference>
<dbReference type="InterPro" id="IPR012347">
    <property type="entry name" value="Ferritin-like"/>
</dbReference>
<evidence type="ECO:0000259" key="3">
    <source>
        <dbReference type="Pfam" id="PF03713"/>
    </source>
</evidence>
<comment type="caution">
    <text evidence="4">The sequence shown here is derived from an EMBL/GenBank/DDBJ whole genome shotgun (WGS) entry which is preliminary data.</text>
</comment>
<proteinExistence type="predicted"/>
<keyword evidence="2" id="KW-1133">Transmembrane helix</keyword>
<gene>
    <name evidence="4" type="ORF">ACETWP_12645</name>
</gene>
<dbReference type="InterPro" id="IPR005183">
    <property type="entry name" value="DUF305_CopM-like"/>
</dbReference>
<name>A0ABV4UP62_9MICC</name>
<dbReference type="Pfam" id="PF03713">
    <property type="entry name" value="DUF305"/>
    <property type="match status" value="1"/>
</dbReference>
<dbReference type="Gene3D" id="1.20.1260.10">
    <property type="match status" value="1"/>
</dbReference>
<dbReference type="RefSeq" id="WP_373972609.1">
    <property type="nucleotide sequence ID" value="NZ_JBHDLJ010000010.1"/>
</dbReference>
<feature type="transmembrane region" description="Helical" evidence="2">
    <location>
        <begin position="36"/>
        <end position="55"/>
    </location>
</feature>
<dbReference type="EMBL" id="JBHDLJ010000010">
    <property type="protein sequence ID" value="MFB0835439.1"/>
    <property type="molecule type" value="Genomic_DNA"/>
</dbReference>
<evidence type="ECO:0000313" key="5">
    <source>
        <dbReference type="Proteomes" id="UP001575652"/>
    </source>
</evidence>
<reference evidence="4 5" key="1">
    <citation type="submission" date="2024-09" db="EMBL/GenBank/DDBJ databases">
        <authorList>
            <person name="Salinas-Garcia M.A."/>
            <person name="Prieme A."/>
        </authorList>
    </citation>
    <scope>NUCLEOTIDE SEQUENCE [LARGE SCALE GENOMIC DNA]</scope>
    <source>
        <strain evidence="4 5">DSM 21081</strain>
    </source>
</reference>
<feature type="region of interest" description="Disordered" evidence="1">
    <location>
        <begin position="1"/>
        <end position="29"/>
    </location>
</feature>
<evidence type="ECO:0000313" key="4">
    <source>
        <dbReference type="EMBL" id="MFB0835439.1"/>
    </source>
</evidence>
<keyword evidence="2" id="KW-0472">Membrane</keyword>
<feature type="domain" description="DUF305" evidence="3">
    <location>
        <begin position="71"/>
        <end position="236"/>
    </location>
</feature>
<evidence type="ECO:0000256" key="1">
    <source>
        <dbReference type="SAM" id="MobiDB-lite"/>
    </source>
</evidence>
<protein>
    <submittedName>
        <fullName evidence="4">DUF305 domain-containing protein</fullName>
    </submittedName>
</protein>
<dbReference type="PANTHER" id="PTHR36933">
    <property type="entry name" value="SLL0788 PROTEIN"/>
    <property type="match status" value="1"/>
</dbReference>
<organism evidence="4 5">
    <name type="scientific">Arthrobacter halodurans</name>
    <dbReference type="NCBI Taxonomy" id="516699"/>
    <lineage>
        <taxon>Bacteria</taxon>
        <taxon>Bacillati</taxon>
        <taxon>Actinomycetota</taxon>
        <taxon>Actinomycetes</taxon>
        <taxon>Micrococcales</taxon>
        <taxon>Micrococcaceae</taxon>
        <taxon>Arthrobacter</taxon>
    </lineage>
</organism>
<accession>A0ABV4UP62</accession>